<keyword evidence="5 7" id="KW-0472">Membrane</keyword>
<keyword evidence="2" id="KW-1003">Cell membrane</keyword>
<comment type="similarity">
    <text evidence="6">Belongs to the exbB/tolQ family.</text>
</comment>
<comment type="caution">
    <text evidence="9">The sequence shown here is derived from an EMBL/GenBank/DDBJ whole genome shotgun (WGS) entry which is preliminary data.</text>
</comment>
<evidence type="ECO:0000256" key="7">
    <source>
        <dbReference type="SAM" id="Phobius"/>
    </source>
</evidence>
<dbReference type="GO" id="GO:0005886">
    <property type="term" value="C:plasma membrane"/>
    <property type="evidence" value="ECO:0007669"/>
    <property type="project" value="UniProtKB-SubCell"/>
</dbReference>
<organism evidence="9 10">
    <name type="scientific">Draconibacterium aestuarii</name>
    <dbReference type="NCBI Taxonomy" id="2998507"/>
    <lineage>
        <taxon>Bacteria</taxon>
        <taxon>Pseudomonadati</taxon>
        <taxon>Bacteroidota</taxon>
        <taxon>Bacteroidia</taxon>
        <taxon>Marinilabiliales</taxon>
        <taxon>Prolixibacteraceae</taxon>
        <taxon>Draconibacterium</taxon>
    </lineage>
</organism>
<evidence type="ECO:0000256" key="6">
    <source>
        <dbReference type="RuleBase" id="RU004057"/>
    </source>
</evidence>
<gene>
    <name evidence="9" type="ORF">OU798_18465</name>
</gene>
<evidence type="ECO:0000256" key="4">
    <source>
        <dbReference type="ARBA" id="ARBA00022989"/>
    </source>
</evidence>
<comment type="subcellular location">
    <subcellularLocation>
        <location evidence="1">Cell membrane</location>
        <topology evidence="1">Multi-pass membrane protein</topology>
    </subcellularLocation>
    <subcellularLocation>
        <location evidence="6">Membrane</location>
        <topology evidence="6">Multi-pass membrane protein</topology>
    </subcellularLocation>
</comment>
<keyword evidence="3 7" id="KW-0812">Transmembrane</keyword>
<dbReference type="AlphaFoldDB" id="A0A9X3J678"/>
<dbReference type="GO" id="GO:0015031">
    <property type="term" value="P:protein transport"/>
    <property type="evidence" value="ECO:0007669"/>
    <property type="project" value="UniProtKB-KW"/>
</dbReference>
<feature type="transmembrane region" description="Helical" evidence="7">
    <location>
        <begin position="52"/>
        <end position="70"/>
    </location>
</feature>
<keyword evidence="10" id="KW-1185">Reference proteome</keyword>
<accession>A0A9X3J678</accession>
<reference evidence="9" key="1">
    <citation type="submission" date="2022-11" db="EMBL/GenBank/DDBJ databases">
        <title>Marilongibacter aestuarii gen. nov., sp. nov., isolated from tidal flat sediment.</title>
        <authorList>
            <person name="Jiayan W."/>
        </authorList>
    </citation>
    <scope>NUCLEOTIDE SEQUENCE</scope>
    <source>
        <strain evidence="9">Z1-6</strain>
    </source>
</reference>
<protein>
    <submittedName>
        <fullName evidence="9">MotA/TolQ/ExbB proton channel family protein</fullName>
    </submittedName>
</protein>
<feature type="domain" description="MotA/TolQ/ExbB proton channel" evidence="8">
    <location>
        <begin position="42"/>
        <end position="101"/>
    </location>
</feature>
<evidence type="ECO:0000313" key="9">
    <source>
        <dbReference type="EMBL" id="MCY1722339.1"/>
    </source>
</evidence>
<keyword evidence="4 7" id="KW-1133">Transmembrane helix</keyword>
<proteinExistence type="inferred from homology"/>
<evidence type="ECO:0000313" key="10">
    <source>
        <dbReference type="Proteomes" id="UP001145087"/>
    </source>
</evidence>
<evidence type="ECO:0000256" key="3">
    <source>
        <dbReference type="ARBA" id="ARBA00022692"/>
    </source>
</evidence>
<evidence type="ECO:0000259" key="8">
    <source>
        <dbReference type="Pfam" id="PF01618"/>
    </source>
</evidence>
<dbReference type="Proteomes" id="UP001145087">
    <property type="component" value="Unassembled WGS sequence"/>
</dbReference>
<name>A0A9X3J678_9BACT</name>
<dbReference type="RefSeq" id="WP_343334665.1">
    <property type="nucleotide sequence ID" value="NZ_JAPOHD010000052.1"/>
</dbReference>
<feature type="transmembrane region" description="Helical" evidence="7">
    <location>
        <begin position="90"/>
        <end position="115"/>
    </location>
</feature>
<dbReference type="Pfam" id="PF01618">
    <property type="entry name" value="MotA_ExbB"/>
    <property type="match status" value="1"/>
</dbReference>
<evidence type="ECO:0000256" key="5">
    <source>
        <dbReference type="ARBA" id="ARBA00023136"/>
    </source>
</evidence>
<sequence>MNQLLDKFNEGGPAFTFIILITLFVLIGLFVRAILSKADKYKTIELMKSISWFAVAWGFLGRTFGLIMIFDKVQAAGDIAPSVFADGLKIALISPLFGILVFALARLGIVFLISVQKDFKPQENN</sequence>
<dbReference type="InterPro" id="IPR002898">
    <property type="entry name" value="MotA_ExbB_proton_chnl"/>
</dbReference>
<dbReference type="EMBL" id="JAPOHD010000052">
    <property type="protein sequence ID" value="MCY1722339.1"/>
    <property type="molecule type" value="Genomic_DNA"/>
</dbReference>
<feature type="transmembrane region" description="Helical" evidence="7">
    <location>
        <begin position="12"/>
        <end position="31"/>
    </location>
</feature>
<evidence type="ECO:0000256" key="2">
    <source>
        <dbReference type="ARBA" id="ARBA00022475"/>
    </source>
</evidence>
<keyword evidence="6" id="KW-0813">Transport</keyword>
<evidence type="ECO:0000256" key="1">
    <source>
        <dbReference type="ARBA" id="ARBA00004651"/>
    </source>
</evidence>
<keyword evidence="6" id="KW-0653">Protein transport</keyword>